<protein>
    <submittedName>
        <fullName evidence="1">Uncharacterized protein</fullName>
    </submittedName>
</protein>
<name>A0A0F9SRI2_9ZZZZ</name>
<proteinExistence type="predicted"/>
<sequence length="93" mass="11024">MTDAKTEAWKKLKEELWKEFRIQQYNNIRGLNTNPEEHAKFSYMAGLDDGRVATMKEAEEELEIIYEACNNERTWEIQNRLANLLKRLGDCTK</sequence>
<dbReference type="AlphaFoldDB" id="A0A0F9SRI2"/>
<comment type="caution">
    <text evidence="1">The sequence shown here is derived from an EMBL/GenBank/DDBJ whole genome shotgun (WGS) entry which is preliminary data.</text>
</comment>
<accession>A0A0F9SRI2</accession>
<dbReference type="EMBL" id="LAZR01000534">
    <property type="protein sequence ID" value="KKN65117.1"/>
    <property type="molecule type" value="Genomic_DNA"/>
</dbReference>
<gene>
    <name evidence="1" type="ORF">LCGC14_0485050</name>
</gene>
<reference evidence="1" key="1">
    <citation type="journal article" date="2015" name="Nature">
        <title>Complex archaea that bridge the gap between prokaryotes and eukaryotes.</title>
        <authorList>
            <person name="Spang A."/>
            <person name="Saw J.H."/>
            <person name="Jorgensen S.L."/>
            <person name="Zaremba-Niedzwiedzka K."/>
            <person name="Martijn J."/>
            <person name="Lind A.E."/>
            <person name="van Eijk R."/>
            <person name="Schleper C."/>
            <person name="Guy L."/>
            <person name="Ettema T.J."/>
        </authorList>
    </citation>
    <scope>NUCLEOTIDE SEQUENCE</scope>
</reference>
<organism evidence="1">
    <name type="scientific">marine sediment metagenome</name>
    <dbReference type="NCBI Taxonomy" id="412755"/>
    <lineage>
        <taxon>unclassified sequences</taxon>
        <taxon>metagenomes</taxon>
        <taxon>ecological metagenomes</taxon>
    </lineage>
</organism>
<evidence type="ECO:0000313" key="1">
    <source>
        <dbReference type="EMBL" id="KKN65117.1"/>
    </source>
</evidence>